<proteinExistence type="inferred from homology"/>
<dbReference type="RefSeq" id="WP_013625274.1">
    <property type="nucleotide sequence ID" value="NC_015172.1"/>
</dbReference>
<keyword evidence="7 10" id="KW-1133">Transmembrane helix</keyword>
<keyword evidence="9 10" id="KW-0472">Membrane</keyword>
<keyword evidence="12" id="KW-1185">Reference proteome</keyword>
<dbReference type="HOGENOM" id="CLU_116157_5_1_9"/>
<dbReference type="Proteomes" id="UP000007488">
    <property type="component" value="Chromosome"/>
</dbReference>
<protein>
    <submittedName>
        <fullName evidence="11">Preprotein translocase, YajC subunit</fullName>
    </submittedName>
</protein>
<evidence type="ECO:0000256" key="8">
    <source>
        <dbReference type="ARBA" id="ARBA00023010"/>
    </source>
</evidence>
<dbReference type="EMBL" id="CP002547">
    <property type="protein sequence ID" value="ADY56407.1"/>
    <property type="molecule type" value="Genomic_DNA"/>
</dbReference>
<evidence type="ECO:0000256" key="3">
    <source>
        <dbReference type="ARBA" id="ARBA00022448"/>
    </source>
</evidence>
<dbReference type="PANTHER" id="PTHR33909:SF1">
    <property type="entry name" value="SEC TRANSLOCON ACCESSORY COMPLEX SUBUNIT YAJC"/>
    <property type="match status" value="1"/>
</dbReference>
<dbReference type="eggNOG" id="COG1862">
    <property type="taxonomic scope" value="Bacteria"/>
</dbReference>
<evidence type="ECO:0000256" key="7">
    <source>
        <dbReference type="ARBA" id="ARBA00022989"/>
    </source>
</evidence>
<reference evidence="11 12" key="1">
    <citation type="journal article" date="2011" name="Stand. Genomic Sci.">
        <title>Complete genome sequence of Syntrophobotulus glycolicus type strain (FlGlyR).</title>
        <authorList>
            <person name="Han C."/>
            <person name="Mwirichia R."/>
            <person name="Chertkov O."/>
            <person name="Held B."/>
            <person name="Lapidus A."/>
            <person name="Nolan M."/>
            <person name="Lucas S."/>
            <person name="Hammon N."/>
            <person name="Deshpande S."/>
            <person name="Cheng J.F."/>
            <person name="Tapia R."/>
            <person name="Goodwin L."/>
            <person name="Pitluck S."/>
            <person name="Huntemann M."/>
            <person name="Liolios K."/>
            <person name="Ivanova N."/>
            <person name="Pagani I."/>
            <person name="Mavromatis K."/>
            <person name="Ovchinikova G."/>
            <person name="Pati A."/>
            <person name="Chen A."/>
            <person name="Palaniappan K."/>
            <person name="Land M."/>
            <person name="Hauser L."/>
            <person name="Brambilla E.M."/>
            <person name="Rohde M."/>
            <person name="Spring S."/>
            <person name="Sikorski J."/>
            <person name="Goker M."/>
            <person name="Woyke T."/>
            <person name="Bristow J."/>
            <person name="Eisen J.A."/>
            <person name="Markowitz V."/>
            <person name="Hugenholtz P."/>
            <person name="Kyrpides N.C."/>
            <person name="Klenk H.P."/>
            <person name="Detter J.C."/>
        </authorList>
    </citation>
    <scope>NUCLEOTIDE SEQUENCE [LARGE SCALE GENOMIC DNA]</scope>
    <source>
        <strain evidence="12">DSM 8271 / FlGlyR</strain>
    </source>
</reference>
<keyword evidence="6" id="KW-0653">Protein transport</keyword>
<evidence type="ECO:0000256" key="1">
    <source>
        <dbReference type="ARBA" id="ARBA00004162"/>
    </source>
</evidence>
<dbReference type="Pfam" id="PF02699">
    <property type="entry name" value="YajC"/>
    <property type="match status" value="1"/>
</dbReference>
<evidence type="ECO:0000256" key="9">
    <source>
        <dbReference type="ARBA" id="ARBA00023136"/>
    </source>
</evidence>
<evidence type="ECO:0000256" key="10">
    <source>
        <dbReference type="SAM" id="Phobius"/>
    </source>
</evidence>
<dbReference type="NCBIfam" id="TIGR00739">
    <property type="entry name" value="yajC"/>
    <property type="match status" value="1"/>
</dbReference>
<dbReference type="KEGG" id="sgy:Sgly_2116"/>
<dbReference type="InterPro" id="IPR003849">
    <property type="entry name" value="Preprotein_translocase_YajC"/>
</dbReference>
<gene>
    <name evidence="11" type="ordered locus">Sgly_2116</name>
</gene>
<comment type="subcellular location">
    <subcellularLocation>
        <location evidence="1">Cell membrane</location>
        <topology evidence="1">Single-pass membrane protein</topology>
    </subcellularLocation>
</comment>
<evidence type="ECO:0000256" key="6">
    <source>
        <dbReference type="ARBA" id="ARBA00022927"/>
    </source>
</evidence>
<dbReference type="AlphaFoldDB" id="F0T263"/>
<dbReference type="GO" id="GO:0005886">
    <property type="term" value="C:plasma membrane"/>
    <property type="evidence" value="ECO:0007669"/>
    <property type="project" value="UniProtKB-SubCell"/>
</dbReference>
<accession>F0T263</accession>
<sequence>MDQNLIGTILWTGGLIGLVYFLMIRPSNKQQKEKRLMLESLRVKDDVILTCGIHGTVTKVKEETIMLKISTAAEIEVEKSALKAVTNREAKAEAVKA</sequence>
<dbReference type="OrthoDB" id="9800132at2"/>
<comment type="similarity">
    <text evidence="2">Belongs to the YajC family.</text>
</comment>
<evidence type="ECO:0000313" key="12">
    <source>
        <dbReference type="Proteomes" id="UP000007488"/>
    </source>
</evidence>
<dbReference type="PANTHER" id="PTHR33909">
    <property type="entry name" value="SEC TRANSLOCON ACCESSORY COMPLEX SUBUNIT YAJC"/>
    <property type="match status" value="1"/>
</dbReference>
<name>F0T263_SYNGF</name>
<keyword evidence="3" id="KW-0813">Transport</keyword>
<dbReference type="SMART" id="SM01323">
    <property type="entry name" value="YajC"/>
    <property type="match status" value="1"/>
</dbReference>
<keyword evidence="5 10" id="KW-0812">Transmembrane</keyword>
<organism evidence="11 12">
    <name type="scientific">Syntrophobotulus glycolicus (strain DSM 8271 / FlGlyR)</name>
    <dbReference type="NCBI Taxonomy" id="645991"/>
    <lineage>
        <taxon>Bacteria</taxon>
        <taxon>Bacillati</taxon>
        <taxon>Bacillota</taxon>
        <taxon>Clostridia</taxon>
        <taxon>Eubacteriales</taxon>
        <taxon>Desulfitobacteriaceae</taxon>
        <taxon>Syntrophobotulus</taxon>
    </lineage>
</organism>
<reference evidence="12" key="2">
    <citation type="submission" date="2011-02" db="EMBL/GenBank/DDBJ databases">
        <title>The complete genome of Syntrophobotulus glycolicus DSM 8271.</title>
        <authorList>
            <person name="Lucas S."/>
            <person name="Copeland A."/>
            <person name="Lapidus A."/>
            <person name="Bruce D."/>
            <person name="Goodwin L."/>
            <person name="Pitluck S."/>
            <person name="Kyrpides N."/>
            <person name="Mavromatis K."/>
            <person name="Pagani I."/>
            <person name="Ivanova N."/>
            <person name="Mikhailova N."/>
            <person name="Chertkov O."/>
            <person name="Held B."/>
            <person name="Detter J.C."/>
            <person name="Tapia R."/>
            <person name="Han C."/>
            <person name="Land M."/>
            <person name="Hauser L."/>
            <person name="Markowitz V."/>
            <person name="Cheng J.-F."/>
            <person name="Hugenholtz P."/>
            <person name="Woyke T."/>
            <person name="Wu D."/>
            <person name="Spring S."/>
            <person name="Schroeder M."/>
            <person name="Brambilla E."/>
            <person name="Klenk H.-P."/>
            <person name="Eisen J.A."/>
        </authorList>
    </citation>
    <scope>NUCLEOTIDE SEQUENCE [LARGE SCALE GENOMIC DNA]</scope>
    <source>
        <strain evidence="12">DSM 8271 / FlGlyR</strain>
    </source>
</reference>
<dbReference type="GO" id="GO:0015031">
    <property type="term" value="P:protein transport"/>
    <property type="evidence" value="ECO:0007669"/>
    <property type="project" value="UniProtKB-KW"/>
</dbReference>
<evidence type="ECO:0000256" key="5">
    <source>
        <dbReference type="ARBA" id="ARBA00022692"/>
    </source>
</evidence>
<evidence type="ECO:0000256" key="4">
    <source>
        <dbReference type="ARBA" id="ARBA00022475"/>
    </source>
</evidence>
<dbReference type="STRING" id="645991.Sgly_2116"/>
<keyword evidence="8" id="KW-0811">Translocation</keyword>
<evidence type="ECO:0000256" key="2">
    <source>
        <dbReference type="ARBA" id="ARBA00006742"/>
    </source>
</evidence>
<dbReference type="PRINTS" id="PR01853">
    <property type="entry name" value="YAJCTRNLCASE"/>
</dbReference>
<feature type="transmembrane region" description="Helical" evidence="10">
    <location>
        <begin position="6"/>
        <end position="24"/>
    </location>
</feature>
<keyword evidence="4" id="KW-1003">Cell membrane</keyword>
<evidence type="ECO:0000313" key="11">
    <source>
        <dbReference type="EMBL" id="ADY56407.1"/>
    </source>
</evidence>